<gene>
    <name evidence="1" type="ORF">GII30_21690</name>
</gene>
<name>A0A857L2I8_9ACTN</name>
<dbReference type="Pfam" id="PF04075">
    <property type="entry name" value="F420H2_quin_red"/>
    <property type="match status" value="1"/>
</dbReference>
<dbReference type="InterPro" id="IPR012349">
    <property type="entry name" value="Split_barrel_FMN-bd"/>
</dbReference>
<dbReference type="Gene3D" id="2.30.110.10">
    <property type="entry name" value="Electron Transport, Fmn-binding Protein, Chain A"/>
    <property type="match status" value="1"/>
</dbReference>
<sequence length="121" mass="12565">MSANQGASTPKLGNRIMMSLLGAPVVGGVLGKGLTVLTFTGRKTGRSYRTPVGYKRTGADTILLQSKFGTDGKTWWRNFTGTGAPVSVLVDGITRAGHAVAIKDGDVVNVSVTLTNEGASR</sequence>
<proteinExistence type="predicted"/>
<organism evidence="1">
    <name type="scientific">Gordonia amarae</name>
    <dbReference type="NCBI Taxonomy" id="36821"/>
    <lineage>
        <taxon>Bacteria</taxon>
        <taxon>Bacillati</taxon>
        <taxon>Actinomycetota</taxon>
        <taxon>Actinomycetes</taxon>
        <taxon>Mycobacteriales</taxon>
        <taxon>Gordoniaceae</taxon>
        <taxon>Gordonia</taxon>
    </lineage>
</organism>
<dbReference type="GO" id="GO:0016491">
    <property type="term" value="F:oxidoreductase activity"/>
    <property type="evidence" value="ECO:0007669"/>
    <property type="project" value="InterPro"/>
</dbReference>
<dbReference type="InterPro" id="IPR004378">
    <property type="entry name" value="F420H2_quin_Rdtase"/>
</dbReference>
<dbReference type="AlphaFoldDB" id="A0A857L2I8"/>
<evidence type="ECO:0000313" key="1">
    <source>
        <dbReference type="EMBL" id="QHN41421.1"/>
    </source>
</evidence>
<reference evidence="1" key="1">
    <citation type="journal article" date="2021" name="Nat. Microbiol.">
        <title>Cocultivation of an ultrasmall environmental parasitic bacterium with lytic ability against bacteria associated with wastewater foams.</title>
        <authorList>
            <person name="Batinovic S."/>
            <person name="Rose J.J.A."/>
            <person name="Ratcliffe J."/>
            <person name="Seviour R.J."/>
            <person name="Petrovski S."/>
        </authorList>
    </citation>
    <scope>NUCLEOTIDE SEQUENCE</scope>
    <source>
        <strain evidence="1">CON44</strain>
    </source>
</reference>
<dbReference type="RefSeq" id="WP_005184302.1">
    <property type="nucleotide sequence ID" value="NZ_CP045804.1"/>
</dbReference>
<dbReference type="EMBL" id="CP045810">
    <property type="protein sequence ID" value="QHN41421.1"/>
    <property type="molecule type" value="Genomic_DNA"/>
</dbReference>
<accession>A0A857L2I8</accession>
<protein>
    <submittedName>
        <fullName evidence="1">DUF385 domain-containing protein</fullName>
    </submittedName>
</protein>